<evidence type="ECO:0000256" key="10">
    <source>
        <dbReference type="ARBA" id="ARBA00023136"/>
    </source>
</evidence>
<gene>
    <name evidence="14" type="ORF">JS521_16565</name>
</gene>
<keyword evidence="3" id="KW-0813">Transport</keyword>
<evidence type="ECO:0000256" key="13">
    <source>
        <dbReference type="SAM" id="Phobius"/>
    </source>
</evidence>
<name>A0ABS2HWP2_9ACTN</name>
<keyword evidence="11" id="KW-0407">Ion channel</keyword>
<feature type="transmembrane region" description="Helical" evidence="13">
    <location>
        <begin position="99"/>
        <end position="120"/>
    </location>
</feature>
<comment type="catalytic activity">
    <reaction evidence="12">
        <text>K(+)(in) = K(+)(out)</text>
        <dbReference type="Rhea" id="RHEA:29463"/>
        <dbReference type="ChEBI" id="CHEBI:29103"/>
    </reaction>
</comment>
<proteinExistence type="inferred from homology"/>
<evidence type="ECO:0000256" key="9">
    <source>
        <dbReference type="ARBA" id="ARBA00023065"/>
    </source>
</evidence>
<keyword evidence="9" id="KW-0406">Ion transport</keyword>
<evidence type="ECO:0000256" key="5">
    <source>
        <dbReference type="ARBA" id="ARBA00022692"/>
    </source>
</evidence>
<evidence type="ECO:0000256" key="2">
    <source>
        <dbReference type="ARBA" id="ARBA00006920"/>
    </source>
</evidence>
<dbReference type="PANTHER" id="PTHR31462">
    <property type="entry name" value="ENDOSOMAL/LYSOSOMAL POTASSIUM CHANNEL TMEM175"/>
    <property type="match status" value="1"/>
</dbReference>
<keyword evidence="8 13" id="KW-1133">Transmembrane helix</keyword>
<keyword evidence="7" id="KW-0630">Potassium</keyword>
<keyword evidence="4" id="KW-0633">Potassium transport</keyword>
<feature type="transmembrane region" description="Helical" evidence="13">
    <location>
        <begin position="126"/>
        <end position="146"/>
    </location>
</feature>
<sequence>MSDARATAEKDDTKADEKSADRLTTLADGIFAIAMTLLVLDLHVEPGLDKDEFTDAVRQAVPDLGAYALSFTILAGFWRDHRLIVRLVPRFEGVALRFALLWLGAIALVPFPTALLSEYAARPLTVAVYAGMVAVTNLLELAMFLAGRKRTEHATEAAHGDVGRAVTADLASTAALFAATVPVAYLVSPVAAMWCWLALVPIKLIHRKRATARRHGRAS</sequence>
<evidence type="ECO:0000256" key="7">
    <source>
        <dbReference type="ARBA" id="ARBA00022958"/>
    </source>
</evidence>
<keyword evidence="5 13" id="KW-0812">Transmembrane</keyword>
<dbReference type="Proteomes" id="UP000712045">
    <property type="component" value="Unassembled WGS sequence"/>
</dbReference>
<evidence type="ECO:0000256" key="12">
    <source>
        <dbReference type="ARBA" id="ARBA00034430"/>
    </source>
</evidence>
<feature type="transmembrane region" description="Helical" evidence="13">
    <location>
        <begin position="185"/>
        <end position="205"/>
    </location>
</feature>
<keyword evidence="15" id="KW-1185">Reference proteome</keyword>
<evidence type="ECO:0000256" key="8">
    <source>
        <dbReference type="ARBA" id="ARBA00022989"/>
    </source>
</evidence>
<dbReference type="PANTHER" id="PTHR31462:SF5">
    <property type="entry name" value="ENDOSOMAL_LYSOSOMAL PROTON CHANNEL TMEM175"/>
    <property type="match status" value="1"/>
</dbReference>
<evidence type="ECO:0000313" key="14">
    <source>
        <dbReference type="EMBL" id="MBM7055449.1"/>
    </source>
</evidence>
<comment type="caution">
    <text evidence="14">The sequence shown here is derived from an EMBL/GenBank/DDBJ whole genome shotgun (WGS) entry which is preliminary data.</text>
</comment>
<reference evidence="14 15" key="1">
    <citation type="submission" date="2021-02" db="EMBL/GenBank/DDBJ databases">
        <title>Genome Streptomyces sp. RHZ10.</title>
        <authorList>
            <person name="Besaury L."/>
        </authorList>
    </citation>
    <scope>NUCLEOTIDE SEQUENCE [LARGE SCALE GENOMIC DNA]</scope>
    <source>
        <strain evidence="14 15">RHZ10</strain>
    </source>
</reference>
<evidence type="ECO:0000256" key="3">
    <source>
        <dbReference type="ARBA" id="ARBA00022448"/>
    </source>
</evidence>
<feature type="transmembrane region" description="Helical" evidence="13">
    <location>
        <begin position="60"/>
        <end position="78"/>
    </location>
</feature>
<keyword evidence="10 13" id="KW-0472">Membrane</keyword>
<evidence type="ECO:0000256" key="4">
    <source>
        <dbReference type="ARBA" id="ARBA00022538"/>
    </source>
</evidence>
<keyword evidence="6" id="KW-0631">Potassium channel</keyword>
<dbReference type="RefSeq" id="WP_205083764.1">
    <property type="nucleotide sequence ID" value="NZ_JAFEUF010000075.1"/>
</dbReference>
<dbReference type="InterPro" id="IPR010617">
    <property type="entry name" value="TMEM175-like"/>
</dbReference>
<dbReference type="Pfam" id="PF06736">
    <property type="entry name" value="TMEM175"/>
    <property type="match status" value="1"/>
</dbReference>
<comment type="subcellular location">
    <subcellularLocation>
        <location evidence="1">Membrane</location>
        <topology evidence="1">Multi-pass membrane protein</topology>
    </subcellularLocation>
</comment>
<dbReference type="EMBL" id="JAFEUF010000075">
    <property type="protein sequence ID" value="MBM7055449.1"/>
    <property type="molecule type" value="Genomic_DNA"/>
</dbReference>
<evidence type="ECO:0000256" key="1">
    <source>
        <dbReference type="ARBA" id="ARBA00004141"/>
    </source>
</evidence>
<evidence type="ECO:0000256" key="11">
    <source>
        <dbReference type="ARBA" id="ARBA00023303"/>
    </source>
</evidence>
<evidence type="ECO:0000256" key="6">
    <source>
        <dbReference type="ARBA" id="ARBA00022826"/>
    </source>
</evidence>
<comment type="similarity">
    <text evidence="2">Belongs to the TMEM175 family.</text>
</comment>
<evidence type="ECO:0000313" key="15">
    <source>
        <dbReference type="Proteomes" id="UP000712045"/>
    </source>
</evidence>
<accession>A0ABS2HWP2</accession>
<protein>
    <submittedName>
        <fullName evidence="14">DUF1211 domain-containing protein</fullName>
    </submittedName>
</protein>
<organism evidence="14 15">
    <name type="scientific">Streptomyces durocortorensis</name>
    <dbReference type="NCBI Taxonomy" id="2811104"/>
    <lineage>
        <taxon>Bacteria</taxon>
        <taxon>Bacillati</taxon>
        <taxon>Actinomycetota</taxon>
        <taxon>Actinomycetes</taxon>
        <taxon>Kitasatosporales</taxon>
        <taxon>Streptomycetaceae</taxon>
        <taxon>Streptomyces</taxon>
    </lineage>
</organism>